<accession>A0A3M7Q0E6</accession>
<organism evidence="1 2">
    <name type="scientific">Brachionus plicatilis</name>
    <name type="common">Marine rotifer</name>
    <name type="synonym">Brachionus muelleri</name>
    <dbReference type="NCBI Taxonomy" id="10195"/>
    <lineage>
        <taxon>Eukaryota</taxon>
        <taxon>Metazoa</taxon>
        <taxon>Spiralia</taxon>
        <taxon>Gnathifera</taxon>
        <taxon>Rotifera</taxon>
        <taxon>Eurotatoria</taxon>
        <taxon>Monogononta</taxon>
        <taxon>Pseudotrocha</taxon>
        <taxon>Ploima</taxon>
        <taxon>Brachionidae</taxon>
        <taxon>Brachionus</taxon>
    </lineage>
</organism>
<gene>
    <name evidence="1" type="ORF">BpHYR1_040688</name>
</gene>
<dbReference type="Proteomes" id="UP000276133">
    <property type="component" value="Unassembled WGS sequence"/>
</dbReference>
<evidence type="ECO:0000313" key="1">
    <source>
        <dbReference type="EMBL" id="RNA04471.1"/>
    </source>
</evidence>
<dbReference type="EMBL" id="REGN01008097">
    <property type="protein sequence ID" value="RNA04471.1"/>
    <property type="molecule type" value="Genomic_DNA"/>
</dbReference>
<keyword evidence="2" id="KW-1185">Reference proteome</keyword>
<evidence type="ECO:0000313" key="2">
    <source>
        <dbReference type="Proteomes" id="UP000276133"/>
    </source>
</evidence>
<reference evidence="1 2" key="1">
    <citation type="journal article" date="2018" name="Sci. Rep.">
        <title>Genomic signatures of local adaptation to the degree of environmental predictability in rotifers.</title>
        <authorList>
            <person name="Franch-Gras L."/>
            <person name="Hahn C."/>
            <person name="Garcia-Roger E.M."/>
            <person name="Carmona M.J."/>
            <person name="Serra M."/>
            <person name="Gomez A."/>
        </authorList>
    </citation>
    <scope>NUCLEOTIDE SEQUENCE [LARGE SCALE GENOMIC DNA]</scope>
    <source>
        <strain evidence="1">HYR1</strain>
    </source>
</reference>
<dbReference type="AlphaFoldDB" id="A0A3M7Q0E6"/>
<proteinExistence type="predicted"/>
<protein>
    <submittedName>
        <fullName evidence="1">Uncharacterized protein</fullName>
    </submittedName>
</protein>
<comment type="caution">
    <text evidence="1">The sequence shown here is derived from an EMBL/GenBank/DDBJ whole genome shotgun (WGS) entry which is preliminary data.</text>
</comment>
<name>A0A3M7Q0E6_BRAPC</name>
<sequence>MGSDNAQVMCTFGFNKDFRLDLTEAEPRFNFTKADWCLFGSKLDGMITEIKNENLNSIKCLDGTFSESGIDCTEFDTNCYNYAEEFVSKLDYSDDQFSKVLFLEPVKIIDKLKFDCSPGEYGIHNRFRKKLSLKAEVVEVD</sequence>